<dbReference type="GO" id="GO:0005576">
    <property type="term" value="C:extracellular region"/>
    <property type="evidence" value="ECO:0007669"/>
    <property type="project" value="UniProtKB-SubCell"/>
</dbReference>
<dbReference type="AlphaFoldDB" id="A0A557QZD1"/>
<evidence type="ECO:0000313" key="7">
    <source>
        <dbReference type="Proteomes" id="UP000319502"/>
    </source>
</evidence>
<reference evidence="6 7" key="1">
    <citation type="submission" date="2019-07" db="EMBL/GenBank/DDBJ databases">
        <title>The pathways for chlorine oxyanion respiration interact through the shared metabolite chlorate.</title>
        <authorList>
            <person name="Barnum T.P."/>
            <person name="Cheng Y."/>
            <person name="Hill K.A."/>
            <person name="Lucas L.N."/>
            <person name="Carlson H.K."/>
            <person name="Coates J.D."/>
        </authorList>
    </citation>
    <scope>NUCLEOTIDE SEQUENCE [LARGE SCALE GENOMIC DNA]</scope>
    <source>
        <strain evidence="6 7">SFB-3</strain>
    </source>
</reference>
<comment type="similarity">
    <text evidence="1 3">Belongs to the bacterial flagellin family.</text>
</comment>
<dbReference type="Gene3D" id="6.10.10.10">
    <property type="entry name" value="Flagellar export chaperone, C-terminal domain"/>
    <property type="match status" value="1"/>
</dbReference>
<evidence type="ECO:0000313" key="6">
    <source>
        <dbReference type="EMBL" id="TVO58269.1"/>
    </source>
</evidence>
<dbReference type="Pfam" id="PF00700">
    <property type="entry name" value="Flagellin_C"/>
    <property type="match status" value="1"/>
</dbReference>
<feature type="domain" description="Flagellin C-terminal" evidence="5">
    <location>
        <begin position="178"/>
        <end position="262"/>
    </location>
</feature>
<dbReference type="Gene3D" id="6.10.280.190">
    <property type="match status" value="1"/>
</dbReference>
<keyword evidence="2 3" id="KW-0975">Bacterial flagellum</keyword>
<dbReference type="InterPro" id="IPR046358">
    <property type="entry name" value="Flagellin_C"/>
</dbReference>
<dbReference type="Pfam" id="PF00669">
    <property type="entry name" value="Flagellin_N"/>
    <property type="match status" value="1"/>
</dbReference>
<keyword evidence="3" id="KW-0964">Secreted</keyword>
<evidence type="ECO:0000259" key="4">
    <source>
        <dbReference type="Pfam" id="PF00669"/>
    </source>
</evidence>
<keyword evidence="6" id="KW-0966">Cell projection</keyword>
<organism evidence="6 7">
    <name type="scientific">Denitromonas halophila</name>
    <dbReference type="NCBI Taxonomy" id="1629404"/>
    <lineage>
        <taxon>Bacteria</taxon>
        <taxon>Pseudomonadati</taxon>
        <taxon>Pseudomonadota</taxon>
        <taxon>Betaproteobacteria</taxon>
        <taxon>Rhodocyclales</taxon>
        <taxon>Zoogloeaceae</taxon>
        <taxon>Denitromonas</taxon>
    </lineage>
</organism>
<keyword evidence="6" id="KW-0969">Cilium</keyword>
<evidence type="ECO:0000256" key="2">
    <source>
        <dbReference type="ARBA" id="ARBA00023143"/>
    </source>
</evidence>
<dbReference type="GO" id="GO:0009288">
    <property type="term" value="C:bacterial-type flagellum"/>
    <property type="evidence" value="ECO:0007669"/>
    <property type="project" value="UniProtKB-SubCell"/>
</dbReference>
<comment type="caution">
    <text evidence="6">The sequence shown here is derived from an EMBL/GenBank/DDBJ whole genome shotgun (WGS) entry which is preliminary data.</text>
</comment>
<dbReference type="PANTHER" id="PTHR42792:SF2">
    <property type="entry name" value="FLAGELLIN"/>
    <property type="match status" value="1"/>
</dbReference>
<keyword evidence="6" id="KW-0282">Flagellum</keyword>
<dbReference type="InterPro" id="IPR042187">
    <property type="entry name" value="Flagellin_C_sub2"/>
</dbReference>
<evidence type="ECO:0000256" key="1">
    <source>
        <dbReference type="ARBA" id="ARBA00005709"/>
    </source>
</evidence>
<dbReference type="Gene3D" id="1.20.1330.10">
    <property type="entry name" value="f41 fragment of flagellin, N-terminal domain"/>
    <property type="match status" value="2"/>
</dbReference>
<evidence type="ECO:0000256" key="3">
    <source>
        <dbReference type="RuleBase" id="RU362073"/>
    </source>
</evidence>
<comment type="subcellular location">
    <subcellularLocation>
        <location evidence="3">Secreted</location>
    </subcellularLocation>
    <subcellularLocation>
        <location evidence="3">Bacterial flagellum</location>
    </subcellularLocation>
</comment>
<keyword evidence="7" id="KW-1185">Reference proteome</keyword>
<comment type="function">
    <text evidence="3">Flagellin is the subunit protein which polymerizes to form the filaments of bacterial flagella.</text>
</comment>
<accession>A0A557QZD1</accession>
<name>A0A557QZD1_9RHOO</name>
<feature type="domain" description="Flagellin N-terminal" evidence="4">
    <location>
        <begin position="5"/>
        <end position="138"/>
    </location>
</feature>
<dbReference type="EMBL" id="VMNK01000004">
    <property type="protein sequence ID" value="TVO58269.1"/>
    <property type="molecule type" value="Genomic_DNA"/>
</dbReference>
<dbReference type="PANTHER" id="PTHR42792">
    <property type="entry name" value="FLAGELLIN"/>
    <property type="match status" value="1"/>
</dbReference>
<evidence type="ECO:0000259" key="5">
    <source>
        <dbReference type="Pfam" id="PF00700"/>
    </source>
</evidence>
<dbReference type="RefSeq" id="WP_144308740.1">
    <property type="nucleotide sequence ID" value="NZ_VMNK01000004.1"/>
</dbReference>
<dbReference type="OrthoDB" id="9796789at2"/>
<protein>
    <recommendedName>
        <fullName evidence="3">Flagellin</fullName>
    </recommendedName>
</protein>
<dbReference type="PRINTS" id="PR00207">
    <property type="entry name" value="FLAGELLIN"/>
</dbReference>
<proteinExistence type="inferred from homology"/>
<dbReference type="GO" id="GO:0005198">
    <property type="term" value="F:structural molecule activity"/>
    <property type="evidence" value="ECO:0007669"/>
    <property type="project" value="UniProtKB-UniRule"/>
</dbReference>
<dbReference type="InterPro" id="IPR001029">
    <property type="entry name" value="Flagellin_N"/>
</dbReference>
<dbReference type="InterPro" id="IPR001492">
    <property type="entry name" value="Flagellin"/>
</dbReference>
<gene>
    <name evidence="6" type="ORF">FHP91_06050</name>
</gene>
<dbReference type="SUPFAM" id="SSF64518">
    <property type="entry name" value="Phase 1 flagellin"/>
    <property type="match status" value="1"/>
</dbReference>
<sequence length="264" mass="27518">MPQVINTNVYSLNAQRNLNRSQEGLATSLQRLSSGLRVNSARDDAAGLAVAQRMEADARGLTVAMRNASDGISFSQTADGALGTSADILQRMRELAVQSLNGTISDTERGYLNAEFSQLDTELGRLQGAAKLNNQSVFGTFTFQIGAGAADSMSATFTSVASIGGAVSTSAAAALAIASIDNALNSVASNRATIGGVMGRMQFTIQQLETARENQYAARSRIMDADFAAETAALTRAQILQQSGTAMVAQANSVPQSVLSLLQG</sequence>
<dbReference type="Proteomes" id="UP000319502">
    <property type="component" value="Unassembled WGS sequence"/>
</dbReference>